<evidence type="ECO:0000313" key="4">
    <source>
        <dbReference type="Proteomes" id="UP001151532"/>
    </source>
</evidence>
<dbReference type="Proteomes" id="UP001151532">
    <property type="component" value="Chromosome 6"/>
</dbReference>
<dbReference type="EMBL" id="JAPFFK010000017">
    <property type="protein sequence ID" value="KAJ6699884.1"/>
    <property type="molecule type" value="Genomic_DNA"/>
</dbReference>
<dbReference type="InterPro" id="IPR013761">
    <property type="entry name" value="SAM/pointed_sf"/>
</dbReference>
<dbReference type="SUPFAM" id="SSF47769">
    <property type="entry name" value="SAM/Pointed domain"/>
    <property type="match status" value="1"/>
</dbReference>
<feature type="compositionally biased region" description="Basic and acidic residues" evidence="1">
    <location>
        <begin position="117"/>
        <end position="133"/>
    </location>
</feature>
<accession>A0A9Q0Q529</accession>
<dbReference type="Gene3D" id="1.10.150.50">
    <property type="entry name" value="Transcription Factor, Ets-1"/>
    <property type="match status" value="1"/>
</dbReference>
<proteinExistence type="predicted"/>
<feature type="compositionally biased region" description="Polar residues" evidence="1">
    <location>
        <begin position="136"/>
        <end position="147"/>
    </location>
</feature>
<dbReference type="AlphaFoldDB" id="A0A9Q0Q529"/>
<dbReference type="InterPro" id="IPR001660">
    <property type="entry name" value="SAM"/>
</dbReference>
<dbReference type="PANTHER" id="PTHR33915">
    <property type="entry name" value="OSJNBA0033G05.11 PROTEIN"/>
    <property type="match status" value="1"/>
</dbReference>
<evidence type="ECO:0000259" key="2">
    <source>
        <dbReference type="Pfam" id="PF07647"/>
    </source>
</evidence>
<dbReference type="Pfam" id="PF07647">
    <property type="entry name" value="SAM_2"/>
    <property type="match status" value="1"/>
</dbReference>
<gene>
    <name evidence="3" type="ORF">OIU79_013016</name>
</gene>
<comment type="caution">
    <text evidence="3">The sequence shown here is derived from an EMBL/GenBank/DDBJ whole genome shotgun (WGS) entry which is preliminary data.</text>
</comment>
<dbReference type="OrthoDB" id="1887912at2759"/>
<feature type="domain" description="SAM" evidence="2">
    <location>
        <begin position="23"/>
        <end position="58"/>
    </location>
</feature>
<feature type="region of interest" description="Disordered" evidence="1">
    <location>
        <begin position="117"/>
        <end position="150"/>
    </location>
</feature>
<protein>
    <recommendedName>
        <fullName evidence="2">SAM domain-containing protein</fullName>
    </recommendedName>
</protein>
<sequence length="187" mass="20652">MDWFSWLSRSGLDPSLIYEYGLAFARNELQAEDLAYFDHEFLQSMGISIAKHRLEILKLARKEAGGGPHSLSKFILAINKTGKNIKKCISKLVFHGDSAEFKAEQLEAELARSKGTVEKRGADKKVQEREGVDQTRAASNSSTQNQEAGKIWSSGCEDAGEFDACQQMLEAFWASGRESAGEIGVCL</sequence>
<dbReference type="PANTHER" id="PTHR33915:SF3">
    <property type="entry name" value="STERILE ALPHA MOTIF (SAM) DOMAIN PROTEIN"/>
    <property type="match status" value="1"/>
</dbReference>
<dbReference type="CDD" id="cd09487">
    <property type="entry name" value="SAM_superfamily"/>
    <property type="match status" value="1"/>
</dbReference>
<evidence type="ECO:0000256" key="1">
    <source>
        <dbReference type="SAM" id="MobiDB-lite"/>
    </source>
</evidence>
<evidence type="ECO:0000313" key="3">
    <source>
        <dbReference type="EMBL" id="KAJ6699884.1"/>
    </source>
</evidence>
<reference evidence="3" key="1">
    <citation type="submission" date="2022-11" db="EMBL/GenBank/DDBJ databases">
        <authorList>
            <person name="Hyden B.L."/>
            <person name="Feng K."/>
            <person name="Yates T."/>
            <person name="Jawdy S."/>
            <person name="Smart L.B."/>
            <person name="Muchero W."/>
        </authorList>
    </citation>
    <scope>NUCLEOTIDE SEQUENCE</scope>
    <source>
        <tissue evidence="3">Shoot tip</tissue>
    </source>
</reference>
<reference evidence="3" key="2">
    <citation type="journal article" date="2023" name="Int. J. Mol. Sci.">
        <title>De Novo Assembly and Annotation of 11 Diverse Shrub Willow (Salix) Genomes Reveals Novel Gene Organization in Sex-Linked Regions.</title>
        <authorList>
            <person name="Hyden B."/>
            <person name="Feng K."/>
            <person name="Yates T.B."/>
            <person name="Jawdy S."/>
            <person name="Cereghino C."/>
            <person name="Smart L.B."/>
            <person name="Muchero W."/>
        </authorList>
    </citation>
    <scope>NUCLEOTIDE SEQUENCE</scope>
    <source>
        <tissue evidence="3">Shoot tip</tissue>
    </source>
</reference>
<name>A0A9Q0Q529_SALPP</name>
<organism evidence="3 4">
    <name type="scientific">Salix purpurea</name>
    <name type="common">Purple osier willow</name>
    <dbReference type="NCBI Taxonomy" id="77065"/>
    <lineage>
        <taxon>Eukaryota</taxon>
        <taxon>Viridiplantae</taxon>
        <taxon>Streptophyta</taxon>
        <taxon>Embryophyta</taxon>
        <taxon>Tracheophyta</taxon>
        <taxon>Spermatophyta</taxon>
        <taxon>Magnoliopsida</taxon>
        <taxon>eudicotyledons</taxon>
        <taxon>Gunneridae</taxon>
        <taxon>Pentapetalae</taxon>
        <taxon>rosids</taxon>
        <taxon>fabids</taxon>
        <taxon>Malpighiales</taxon>
        <taxon>Salicaceae</taxon>
        <taxon>Saliceae</taxon>
        <taxon>Salix</taxon>
    </lineage>
</organism>
<keyword evidence="4" id="KW-1185">Reference proteome</keyword>